<dbReference type="SUPFAM" id="SSF57196">
    <property type="entry name" value="EGF/Laminin"/>
    <property type="match status" value="1"/>
</dbReference>
<dbReference type="OrthoDB" id="6130531at2759"/>
<dbReference type="CDD" id="cd08994">
    <property type="entry name" value="GH43_62_32_68_117_130-like"/>
    <property type="match status" value="1"/>
</dbReference>
<protein>
    <recommendedName>
        <fullName evidence="3">EGF-like domain-containing protein</fullName>
    </recommendedName>
</protein>
<dbReference type="CDD" id="cd00053">
    <property type="entry name" value="EGF"/>
    <property type="match status" value="1"/>
</dbReference>
<evidence type="ECO:0000313" key="5">
    <source>
        <dbReference type="Proteomes" id="UP000756921"/>
    </source>
</evidence>
<accession>A0A9P6KU12</accession>
<name>A0A9P6KU12_9PLEO</name>
<evidence type="ECO:0000256" key="2">
    <source>
        <dbReference type="SAM" id="SignalP"/>
    </source>
</evidence>
<organism evidence="4 5">
    <name type="scientific">Paraphaeosphaeria minitans</name>
    <dbReference type="NCBI Taxonomy" id="565426"/>
    <lineage>
        <taxon>Eukaryota</taxon>
        <taxon>Fungi</taxon>
        <taxon>Dikarya</taxon>
        <taxon>Ascomycota</taxon>
        <taxon>Pezizomycotina</taxon>
        <taxon>Dothideomycetes</taxon>
        <taxon>Pleosporomycetidae</taxon>
        <taxon>Pleosporales</taxon>
        <taxon>Massarineae</taxon>
        <taxon>Didymosphaeriaceae</taxon>
        <taxon>Paraphaeosphaeria</taxon>
    </lineage>
</organism>
<dbReference type="PROSITE" id="PS01186">
    <property type="entry name" value="EGF_2"/>
    <property type="match status" value="1"/>
</dbReference>
<dbReference type="EMBL" id="WJXW01000003">
    <property type="protein sequence ID" value="KAF9738877.1"/>
    <property type="molecule type" value="Genomic_DNA"/>
</dbReference>
<feature type="signal peptide" evidence="2">
    <location>
        <begin position="1"/>
        <end position="20"/>
    </location>
</feature>
<keyword evidence="5" id="KW-1185">Reference proteome</keyword>
<dbReference type="Gene3D" id="2.10.25.10">
    <property type="entry name" value="Laminin"/>
    <property type="match status" value="1"/>
</dbReference>
<evidence type="ECO:0000256" key="1">
    <source>
        <dbReference type="PROSITE-ProRule" id="PRU00076"/>
    </source>
</evidence>
<sequence length="394" mass="43844">MYRRNSLLLVCLAFLAPVLACTTDDDCSLNGICKNNTTTTTTTTICHCDPGWTGPDCGRLDLAPATRWTGYNHTNYTDPAYYGVHGNSSWGGRIVQDRDDLKLFHLLVDQFSHGCGLGGWRPTSFIARAESRNGPQGPYEWVQNVTSSFRHNADVLWSPADGKYLLWAIGATVDDPKTCKSIPGTQSKAKLRFPNNISVSAAPSIRGPWAPFHVAVNGTNPAPWLLGSPDGKTSQIALAVEDFKIFTAPRWSGAFTRVGEDVAWNTTDYSPSWTEDPFLWRDKRGNWHALAHWMIDIVEKDGAKYPRVGAHMFSRQLEGGWAFKVQEAFSSTVEFTDGAAETFNRRERAKIFFGEDMTPLYLVSGVQAKGAKSSFTLVQPIGERWREYEKNLGF</sequence>
<dbReference type="PROSITE" id="PS50026">
    <property type="entry name" value="EGF_3"/>
    <property type="match status" value="1"/>
</dbReference>
<feature type="disulfide bond" evidence="1">
    <location>
        <begin position="48"/>
        <end position="57"/>
    </location>
</feature>
<feature type="domain" description="EGF-like" evidence="3">
    <location>
        <begin position="17"/>
        <end position="58"/>
    </location>
</feature>
<gene>
    <name evidence="4" type="ORF">PMIN01_04160</name>
</gene>
<keyword evidence="2" id="KW-0732">Signal</keyword>
<comment type="caution">
    <text evidence="1">Lacks conserved residue(s) required for the propagation of feature annotation.</text>
</comment>
<evidence type="ECO:0000313" key="4">
    <source>
        <dbReference type="EMBL" id="KAF9738877.1"/>
    </source>
</evidence>
<dbReference type="Proteomes" id="UP000756921">
    <property type="component" value="Unassembled WGS sequence"/>
</dbReference>
<feature type="chain" id="PRO_5040377361" description="EGF-like domain-containing protein" evidence="2">
    <location>
        <begin position="21"/>
        <end position="394"/>
    </location>
</feature>
<keyword evidence="1" id="KW-1015">Disulfide bond</keyword>
<keyword evidence="1" id="KW-0245">EGF-like domain</keyword>
<evidence type="ECO:0000259" key="3">
    <source>
        <dbReference type="PROSITE" id="PS50026"/>
    </source>
</evidence>
<comment type="caution">
    <text evidence="4">The sequence shown here is derived from an EMBL/GenBank/DDBJ whole genome shotgun (WGS) entry which is preliminary data.</text>
</comment>
<dbReference type="InterPro" id="IPR000742">
    <property type="entry name" value="EGF"/>
</dbReference>
<dbReference type="PROSITE" id="PS00022">
    <property type="entry name" value="EGF_1"/>
    <property type="match status" value="1"/>
</dbReference>
<reference evidence="4" key="1">
    <citation type="journal article" date="2020" name="Mol. Plant Microbe Interact.">
        <title>Genome Sequence of the Biocontrol Agent Coniothyrium minitans strain Conio (IMI 134523).</title>
        <authorList>
            <person name="Patel D."/>
            <person name="Shittu T.A."/>
            <person name="Baroncelli R."/>
            <person name="Muthumeenakshi S."/>
            <person name="Osborne T.H."/>
            <person name="Janganan T.K."/>
            <person name="Sreenivasaprasad S."/>
        </authorList>
    </citation>
    <scope>NUCLEOTIDE SEQUENCE</scope>
    <source>
        <strain evidence="4">Conio</strain>
    </source>
</reference>
<dbReference type="AlphaFoldDB" id="A0A9P6KU12"/>
<proteinExistence type="predicted"/>
<dbReference type="Pfam" id="PF23106">
    <property type="entry name" value="EGF_Teneurin"/>
    <property type="match status" value="1"/>
</dbReference>